<dbReference type="EC" id="2.4.-.-" evidence="2"/>
<sequence>MDDARRHNTPRVLQVITHLALGGAEEVAISLAEALQHDVAFTFFTVQGGPRDEIGREFYRRLQACGIPVHSGTVLPMKLGGALAAGFQLRQLIWRLRPDIVQLHTEIPETTFACAALFGLPRELRVIRTIHNTTLWPAWARLGAWTERRLSGAEVVGVSQAARDGLHRFQTAHRVPPAPSRRSQVIYAGVHRSGGPAPRAARPLPPSGPVRVLFAGRLEPQKGVDLVPAIVEHAATLTSRPVELHIAGAGTLEPEIQRWVGTQATPWAVTMGPPIPNLAGALGEGRHDLILMPSRFEGLSLIAVEALLAGVPVIATRIPGPLEVFPDGYPLLAEPEDVPGLAGVLARAIEDLEPLTAHVVSLRSQLRDRFSLEAMGTGYLQLYRQPRPGAAQ</sequence>
<dbReference type="RefSeq" id="WP_380103056.1">
    <property type="nucleotide sequence ID" value="NZ_JBHRZG010000024.1"/>
</dbReference>
<proteinExistence type="predicted"/>
<comment type="caution">
    <text evidence="2">The sequence shown here is derived from an EMBL/GenBank/DDBJ whole genome shotgun (WGS) entry which is preliminary data.</text>
</comment>
<accession>A0ABV7ZAN5</accession>
<reference evidence="3" key="1">
    <citation type="journal article" date="2019" name="Int. J. Syst. Evol. Microbiol.">
        <title>The Global Catalogue of Microorganisms (GCM) 10K type strain sequencing project: providing services to taxonomists for standard genome sequencing and annotation.</title>
        <authorList>
            <consortium name="The Broad Institute Genomics Platform"/>
            <consortium name="The Broad Institute Genome Sequencing Center for Infectious Disease"/>
            <person name="Wu L."/>
            <person name="Ma J."/>
        </authorList>
    </citation>
    <scope>NUCLEOTIDE SEQUENCE [LARGE SCALE GENOMIC DNA]</scope>
    <source>
        <strain evidence="3">CCTCC AB 2017081</strain>
    </source>
</reference>
<dbReference type="Gene3D" id="3.40.50.2000">
    <property type="entry name" value="Glycogen Phosphorylase B"/>
    <property type="match status" value="2"/>
</dbReference>
<dbReference type="PANTHER" id="PTHR12526">
    <property type="entry name" value="GLYCOSYLTRANSFERASE"/>
    <property type="match status" value="1"/>
</dbReference>
<gene>
    <name evidence="2" type="ORF">ACFOSB_16435</name>
</gene>
<protein>
    <submittedName>
        <fullName evidence="2">Glycosyltransferase</fullName>
        <ecNumber evidence="2">2.4.-.-</ecNumber>
    </submittedName>
</protein>
<dbReference type="SUPFAM" id="SSF53756">
    <property type="entry name" value="UDP-Glycosyltransferase/glycogen phosphorylase"/>
    <property type="match status" value="1"/>
</dbReference>
<dbReference type="Pfam" id="PF13692">
    <property type="entry name" value="Glyco_trans_1_4"/>
    <property type="match status" value="1"/>
</dbReference>
<evidence type="ECO:0000313" key="2">
    <source>
        <dbReference type="EMBL" id="MFC3834443.1"/>
    </source>
</evidence>
<evidence type="ECO:0000313" key="3">
    <source>
        <dbReference type="Proteomes" id="UP001595803"/>
    </source>
</evidence>
<organism evidence="2 3">
    <name type="scientific">Deinococcus rufus</name>
    <dbReference type="NCBI Taxonomy" id="2136097"/>
    <lineage>
        <taxon>Bacteria</taxon>
        <taxon>Thermotogati</taxon>
        <taxon>Deinococcota</taxon>
        <taxon>Deinococci</taxon>
        <taxon>Deinococcales</taxon>
        <taxon>Deinococcaceae</taxon>
        <taxon>Deinococcus</taxon>
    </lineage>
</organism>
<feature type="domain" description="Glycosyltransferase subfamily 4-like N-terminal" evidence="1">
    <location>
        <begin position="22"/>
        <end position="190"/>
    </location>
</feature>
<dbReference type="EMBL" id="JBHRZG010000024">
    <property type="protein sequence ID" value="MFC3834443.1"/>
    <property type="molecule type" value="Genomic_DNA"/>
</dbReference>
<evidence type="ECO:0000259" key="1">
    <source>
        <dbReference type="Pfam" id="PF13439"/>
    </source>
</evidence>
<dbReference type="InterPro" id="IPR028098">
    <property type="entry name" value="Glyco_trans_4-like_N"/>
</dbReference>
<keyword evidence="2" id="KW-0808">Transferase</keyword>
<keyword evidence="3" id="KW-1185">Reference proteome</keyword>
<dbReference type="GO" id="GO:0016757">
    <property type="term" value="F:glycosyltransferase activity"/>
    <property type="evidence" value="ECO:0007669"/>
    <property type="project" value="UniProtKB-KW"/>
</dbReference>
<dbReference type="Proteomes" id="UP001595803">
    <property type="component" value="Unassembled WGS sequence"/>
</dbReference>
<name>A0ABV7ZAN5_9DEIO</name>
<dbReference type="Pfam" id="PF13439">
    <property type="entry name" value="Glyco_transf_4"/>
    <property type="match status" value="1"/>
</dbReference>
<keyword evidence="2" id="KW-0328">Glycosyltransferase</keyword>